<dbReference type="InterPro" id="IPR001223">
    <property type="entry name" value="Glyco_hydro18_cat"/>
</dbReference>
<evidence type="ECO:0000256" key="5">
    <source>
        <dbReference type="RuleBase" id="RU000489"/>
    </source>
</evidence>
<dbReference type="GO" id="GO:0016787">
    <property type="term" value="F:hydrolase activity"/>
    <property type="evidence" value="ECO:0007669"/>
    <property type="project" value="UniProtKB-KW"/>
</dbReference>
<dbReference type="InterPro" id="IPR001579">
    <property type="entry name" value="Glyco_hydro_18_chit_AS"/>
</dbReference>
<dbReference type="SUPFAM" id="SSF51445">
    <property type="entry name" value="(Trans)glycosidases"/>
    <property type="match status" value="1"/>
</dbReference>
<dbReference type="PANTHER" id="PTHR11177:SF317">
    <property type="entry name" value="CHITINASE 12-RELATED"/>
    <property type="match status" value="1"/>
</dbReference>
<sequence length="266" mass="28967">MSFPTPYAGTYYPIYNSGPNQYIPPTESMPFDKISAIFVAFAHAYPTQAGGAELQLEQGQPDEPTRLPLLTSTARKVNPGIKILISLGWGKNDWDYISDDYTSGVNSFPASVVALIRQYQLDGFDIDDESIGGSSGFITQSNFNAVIENIRNALNAASTKDNKPYYFTITPAGGCAQVDSTNMKYFDLINAQCYGGSFPSDLEGLGYPKNQIAWGIDTEPTTPDYPAQSDYEGLAGIFNWTLSADSAHNYEYTLKIASDVGYPPSA</sequence>
<feature type="domain" description="GH18" evidence="7">
    <location>
        <begin position="7"/>
        <end position="263"/>
    </location>
</feature>
<keyword evidence="9" id="KW-1185">Reference proteome</keyword>
<dbReference type="SMART" id="SM00636">
    <property type="entry name" value="Glyco_18"/>
    <property type="match status" value="1"/>
</dbReference>
<dbReference type="Pfam" id="PF00704">
    <property type="entry name" value="Glyco_hydro_18"/>
    <property type="match status" value="1"/>
</dbReference>
<organism evidence="8 9">
    <name type="scientific">Candidatus Methylobacter oryzae</name>
    <dbReference type="NCBI Taxonomy" id="2497749"/>
    <lineage>
        <taxon>Bacteria</taxon>
        <taxon>Pseudomonadati</taxon>
        <taxon>Pseudomonadota</taxon>
        <taxon>Gammaproteobacteria</taxon>
        <taxon>Methylococcales</taxon>
        <taxon>Methylococcaceae</taxon>
        <taxon>Methylobacter</taxon>
    </lineage>
</organism>
<dbReference type="Gene3D" id="3.20.20.80">
    <property type="entry name" value="Glycosidases"/>
    <property type="match status" value="1"/>
</dbReference>
<evidence type="ECO:0000256" key="6">
    <source>
        <dbReference type="RuleBase" id="RU004453"/>
    </source>
</evidence>
<dbReference type="PROSITE" id="PS51910">
    <property type="entry name" value="GH18_2"/>
    <property type="match status" value="1"/>
</dbReference>
<dbReference type="RefSeq" id="WP_127030161.1">
    <property type="nucleotide sequence ID" value="NZ_RYFG02000089.1"/>
</dbReference>
<comment type="catalytic activity">
    <reaction evidence="1">
        <text>Random endo-hydrolysis of N-acetyl-beta-D-glucosaminide (1-&gt;4)-beta-linkages in chitin and chitodextrins.</text>
        <dbReference type="EC" id="3.2.1.14"/>
    </reaction>
</comment>
<evidence type="ECO:0000313" key="9">
    <source>
        <dbReference type="Proteomes" id="UP000733744"/>
    </source>
</evidence>
<keyword evidence="4 5" id="KW-0326">Glycosidase</keyword>
<dbReference type="Proteomes" id="UP000733744">
    <property type="component" value="Unassembled WGS sequence"/>
</dbReference>
<accession>A0ABY3CB92</accession>
<name>A0ABY3CB92_9GAMM</name>
<comment type="caution">
    <text evidence="8">The sequence shown here is derived from an EMBL/GenBank/DDBJ whole genome shotgun (WGS) entry which is preliminary data.</text>
</comment>
<dbReference type="InterPro" id="IPR017853">
    <property type="entry name" value="GH"/>
</dbReference>
<dbReference type="PROSITE" id="PS01095">
    <property type="entry name" value="GH18_1"/>
    <property type="match status" value="1"/>
</dbReference>
<evidence type="ECO:0000256" key="1">
    <source>
        <dbReference type="ARBA" id="ARBA00000822"/>
    </source>
</evidence>
<dbReference type="InterPro" id="IPR050314">
    <property type="entry name" value="Glycosyl_Hydrlase_18"/>
</dbReference>
<evidence type="ECO:0000256" key="2">
    <source>
        <dbReference type="ARBA" id="ARBA00012729"/>
    </source>
</evidence>
<evidence type="ECO:0000256" key="3">
    <source>
        <dbReference type="ARBA" id="ARBA00022801"/>
    </source>
</evidence>
<protein>
    <recommendedName>
        <fullName evidence="2">chitinase</fullName>
        <ecNumber evidence="2">3.2.1.14</ecNumber>
    </recommendedName>
</protein>
<gene>
    <name evidence="8" type="ORF">EKO24_009840</name>
</gene>
<reference evidence="8 9" key="1">
    <citation type="journal article" date="2019" name="Antonie Van Leeuwenhoek">
        <title>Description of 'Ca. Methylobacter oryzae' KRF1, a novel species from the environmentally important Methylobacter clade 2.</title>
        <authorList>
            <person name="Khatri K."/>
            <person name="Mohite J.A."/>
            <person name="Pandit P.S."/>
            <person name="Bahulikar R."/>
            <person name="Rahalkar M.C."/>
        </authorList>
    </citation>
    <scope>NUCLEOTIDE SEQUENCE [LARGE SCALE GENOMIC DNA]</scope>
    <source>
        <strain evidence="8 9">KRF1</strain>
    </source>
</reference>
<comment type="similarity">
    <text evidence="6">Belongs to the glycosyl hydrolase 18 family.</text>
</comment>
<dbReference type="EMBL" id="RYFG02000089">
    <property type="protein sequence ID" value="TRW95545.1"/>
    <property type="molecule type" value="Genomic_DNA"/>
</dbReference>
<keyword evidence="3 5" id="KW-0378">Hydrolase</keyword>
<dbReference type="PANTHER" id="PTHR11177">
    <property type="entry name" value="CHITINASE"/>
    <property type="match status" value="1"/>
</dbReference>
<proteinExistence type="inferred from homology"/>
<dbReference type="EC" id="3.2.1.14" evidence="2"/>
<evidence type="ECO:0000313" key="8">
    <source>
        <dbReference type="EMBL" id="TRW95545.1"/>
    </source>
</evidence>
<evidence type="ECO:0000256" key="4">
    <source>
        <dbReference type="ARBA" id="ARBA00023295"/>
    </source>
</evidence>
<evidence type="ECO:0000259" key="7">
    <source>
        <dbReference type="PROSITE" id="PS51910"/>
    </source>
</evidence>
<dbReference type="InterPro" id="IPR011583">
    <property type="entry name" value="Chitinase_II/V-like_cat"/>
</dbReference>